<sequence length="112" mass="11671">MLAAILETDDAERLYMGLSLLVSAAAAGEKARALVGFGALTALFDPPPPRHVIEAEREPFRATLSALRDTALATCDVKACAAAAQATGVSRLATISTPQFLEETAGARLVFV</sequence>
<keyword evidence="2" id="KW-1185">Reference proteome</keyword>
<protein>
    <recommendedName>
        <fullName evidence="3">DsrE/DsrF/DsrH-like protein</fullName>
    </recommendedName>
</protein>
<accession>A0A660L8K3</accession>
<comment type="caution">
    <text evidence="1">The sequence shown here is derived from an EMBL/GenBank/DDBJ whole genome shotgun (WGS) entry which is preliminary data.</text>
</comment>
<dbReference type="OrthoDB" id="9891830at2"/>
<dbReference type="EMBL" id="RBIL01000001">
    <property type="protein sequence ID" value="RKQ91338.1"/>
    <property type="molecule type" value="Genomic_DNA"/>
</dbReference>
<evidence type="ECO:0008006" key="3">
    <source>
        <dbReference type="Google" id="ProtNLM"/>
    </source>
</evidence>
<proteinExistence type="predicted"/>
<dbReference type="Proteomes" id="UP000278962">
    <property type="component" value="Unassembled WGS sequence"/>
</dbReference>
<name>A0A660L8K3_9ACTN</name>
<organism evidence="1 2">
    <name type="scientific">Solirubrobacter pauli</name>
    <dbReference type="NCBI Taxonomy" id="166793"/>
    <lineage>
        <taxon>Bacteria</taxon>
        <taxon>Bacillati</taxon>
        <taxon>Actinomycetota</taxon>
        <taxon>Thermoleophilia</taxon>
        <taxon>Solirubrobacterales</taxon>
        <taxon>Solirubrobacteraceae</taxon>
        <taxon>Solirubrobacter</taxon>
    </lineage>
</organism>
<dbReference type="AlphaFoldDB" id="A0A660L8K3"/>
<evidence type="ECO:0000313" key="2">
    <source>
        <dbReference type="Proteomes" id="UP000278962"/>
    </source>
</evidence>
<dbReference type="RefSeq" id="WP_121248863.1">
    <property type="nucleotide sequence ID" value="NZ_RBIL01000001.1"/>
</dbReference>
<evidence type="ECO:0000313" key="1">
    <source>
        <dbReference type="EMBL" id="RKQ91338.1"/>
    </source>
</evidence>
<gene>
    <name evidence="1" type="ORF">C8N24_1160</name>
</gene>
<reference evidence="1 2" key="1">
    <citation type="submission" date="2018-10" db="EMBL/GenBank/DDBJ databases">
        <title>Genomic Encyclopedia of Archaeal and Bacterial Type Strains, Phase II (KMG-II): from individual species to whole genera.</title>
        <authorList>
            <person name="Goeker M."/>
        </authorList>
    </citation>
    <scope>NUCLEOTIDE SEQUENCE [LARGE SCALE GENOMIC DNA]</scope>
    <source>
        <strain evidence="1 2">DSM 14954</strain>
    </source>
</reference>